<gene>
    <name evidence="7" type="primary">metG</name>
    <name evidence="9" type="ORF">EVG15_08010</name>
</gene>
<dbReference type="PANTHER" id="PTHR43326:SF1">
    <property type="entry name" value="METHIONINE--TRNA LIGASE, MITOCHONDRIAL"/>
    <property type="match status" value="1"/>
</dbReference>
<keyword evidence="7" id="KW-0862">Zinc</keyword>
<comment type="subcellular location">
    <subcellularLocation>
        <location evidence="7">Cytoplasm</location>
    </subcellularLocation>
</comment>
<keyword evidence="5 7" id="KW-0648">Protein biosynthesis</keyword>
<comment type="caution">
    <text evidence="9">The sequence shown here is derived from an EMBL/GenBank/DDBJ whole genome shotgun (WGS) entry which is preliminary data.</text>
</comment>
<evidence type="ECO:0000256" key="6">
    <source>
        <dbReference type="ARBA" id="ARBA00023146"/>
    </source>
</evidence>
<dbReference type="SUPFAM" id="SSF47323">
    <property type="entry name" value="Anticodon-binding domain of a subclass of class I aminoacyl-tRNA synthetases"/>
    <property type="match status" value="1"/>
</dbReference>
<feature type="short sequence motif" description="'KMSKS' region" evidence="7">
    <location>
        <begin position="327"/>
        <end position="331"/>
    </location>
</feature>
<dbReference type="CDD" id="cd07957">
    <property type="entry name" value="Anticodon_Ia_Met"/>
    <property type="match status" value="1"/>
</dbReference>
<dbReference type="AlphaFoldDB" id="A0A519BLE3"/>
<protein>
    <recommendedName>
        <fullName evidence="7">Methionine--tRNA ligase</fullName>
        <ecNumber evidence="7">6.1.1.10</ecNumber>
    </recommendedName>
    <alternativeName>
        <fullName evidence="7">Methionyl-tRNA synthetase</fullName>
        <shortName evidence="7">MetRS</shortName>
    </alternativeName>
</protein>
<evidence type="ECO:0000259" key="8">
    <source>
        <dbReference type="Pfam" id="PF09334"/>
    </source>
</evidence>
<comment type="cofactor">
    <cofactor evidence="7">
        <name>Zn(2+)</name>
        <dbReference type="ChEBI" id="CHEBI:29105"/>
    </cofactor>
    <text evidence="7">Binds 1 zinc ion per subunit.</text>
</comment>
<dbReference type="GO" id="GO:0006431">
    <property type="term" value="P:methionyl-tRNA aminoacylation"/>
    <property type="evidence" value="ECO:0007669"/>
    <property type="project" value="UniProtKB-UniRule"/>
</dbReference>
<comment type="subunit">
    <text evidence="7">Monomer.</text>
</comment>
<dbReference type="PANTHER" id="PTHR43326">
    <property type="entry name" value="METHIONYL-TRNA SYNTHETASE"/>
    <property type="match status" value="1"/>
</dbReference>
<feature type="binding site" evidence="7">
    <location>
        <position position="133"/>
    </location>
    <ligand>
        <name>Zn(2+)</name>
        <dbReference type="ChEBI" id="CHEBI:29105"/>
    </ligand>
</feature>
<keyword evidence="2 7" id="KW-0436">Ligase</keyword>
<name>A0A519BLE3_9DELT</name>
<proteinExistence type="inferred from homology"/>
<dbReference type="InterPro" id="IPR041872">
    <property type="entry name" value="Anticodon_Met"/>
</dbReference>
<keyword evidence="6 7" id="KW-0030">Aminoacyl-tRNA synthetase</keyword>
<feature type="binding site" evidence="7">
    <location>
        <position position="130"/>
    </location>
    <ligand>
        <name>Zn(2+)</name>
        <dbReference type="ChEBI" id="CHEBI:29105"/>
    </ligand>
</feature>
<evidence type="ECO:0000256" key="3">
    <source>
        <dbReference type="ARBA" id="ARBA00022741"/>
    </source>
</evidence>
<feature type="short sequence motif" description="'HIGH' region" evidence="7">
    <location>
        <begin position="15"/>
        <end position="25"/>
    </location>
</feature>
<comment type="catalytic activity">
    <reaction evidence="7">
        <text>tRNA(Met) + L-methionine + ATP = L-methionyl-tRNA(Met) + AMP + diphosphate</text>
        <dbReference type="Rhea" id="RHEA:13481"/>
        <dbReference type="Rhea" id="RHEA-COMP:9667"/>
        <dbReference type="Rhea" id="RHEA-COMP:9698"/>
        <dbReference type="ChEBI" id="CHEBI:30616"/>
        <dbReference type="ChEBI" id="CHEBI:33019"/>
        <dbReference type="ChEBI" id="CHEBI:57844"/>
        <dbReference type="ChEBI" id="CHEBI:78442"/>
        <dbReference type="ChEBI" id="CHEBI:78530"/>
        <dbReference type="ChEBI" id="CHEBI:456215"/>
        <dbReference type="EC" id="6.1.1.10"/>
    </reaction>
</comment>
<dbReference type="Pfam" id="PF09334">
    <property type="entry name" value="tRNA-synt_1g"/>
    <property type="match status" value="2"/>
</dbReference>
<dbReference type="Gene3D" id="1.10.730.10">
    <property type="entry name" value="Isoleucyl-tRNA Synthetase, Domain 1"/>
    <property type="match status" value="1"/>
</dbReference>
<sequence>MEINKKFFYVTTPIYYVNDVPHIGHAYSTISADILARFKRLSGYRVFFLTGTDEHGSKIEKEALSRGITPKELADNVHIKFKELFNSLDISYDRFIRTTDEDHIETVQKVFSELFTKGDIYLSDYEGWYCIPCETFLTEKSLVNGNCPECGRLVEKIKEKSYFLKLKKYEDRLLKHIEDNPDFIKPSFRKNEVISFIKEGLNDLSVSRTSFKWGIQAAENPEHVIYVWFDALINYLTGAGYLYYKLNLNQDKSINELNKLDKSDKLNELSISRENNFINYFSTAHHIVGKDILKFHTVYWPIMLLALDIPLPKTVFAHGWWLMDGKKMSKSLGNVVNPVEIINKYGEDPLRYYLMREVTFGLDGDFTVKNFTTRYNSELANDLGNLVSRLTAMIKKYKNGVVPFSAEINIDLINYAEYLNSSLNERYENFEFSKILEEIFLFINKVNKYINDGAPWKIDLNDEAGIRLLDSILRSSIVSIYYISYFIYPFMPKTSDKINTLLNIKSFLLCNEFVPAEDIFKEGFKISDENIMLFPRLTDKS</sequence>
<keyword evidence="7" id="KW-0963">Cytoplasm</keyword>
<comment type="function">
    <text evidence="1 7">Is required not only for elongation of protein synthesis but also for the initiation of all mRNA translation through initiator tRNA(fMet) aminoacylation.</text>
</comment>
<feature type="domain" description="Methionyl/Leucyl tRNA synthetase" evidence="8">
    <location>
        <begin position="8"/>
        <end position="151"/>
    </location>
</feature>
<evidence type="ECO:0000256" key="5">
    <source>
        <dbReference type="ARBA" id="ARBA00022917"/>
    </source>
</evidence>
<evidence type="ECO:0000313" key="10">
    <source>
        <dbReference type="Proteomes" id="UP000319296"/>
    </source>
</evidence>
<evidence type="ECO:0000256" key="2">
    <source>
        <dbReference type="ARBA" id="ARBA00022598"/>
    </source>
</evidence>
<dbReference type="InterPro" id="IPR014729">
    <property type="entry name" value="Rossmann-like_a/b/a_fold"/>
</dbReference>
<dbReference type="EMBL" id="SGBB01000015">
    <property type="protein sequence ID" value="RZD18084.1"/>
    <property type="molecule type" value="Genomic_DNA"/>
</dbReference>
<dbReference type="InterPro" id="IPR015413">
    <property type="entry name" value="Methionyl/Leucyl_tRNA_Synth"/>
</dbReference>
<reference evidence="9 10" key="1">
    <citation type="journal article" date="2019" name="ISME J.">
        <title>Insights into ecological role of a new deltaproteobacterial order Candidatus Acidulodesulfobacterales by metagenomics and metatranscriptomics.</title>
        <authorList>
            <person name="Tan S."/>
            <person name="Liu J."/>
            <person name="Fang Y."/>
            <person name="Hedlund B.P."/>
            <person name="Lian Z.H."/>
            <person name="Huang L.Y."/>
            <person name="Li J.T."/>
            <person name="Huang L.N."/>
            <person name="Li W.J."/>
            <person name="Jiang H.C."/>
            <person name="Dong H.L."/>
            <person name="Shu W.S."/>
        </authorList>
    </citation>
    <scope>NUCLEOTIDE SEQUENCE [LARGE SCALE GENOMIC DNA]</scope>
    <source>
        <strain evidence="9">AP1</strain>
    </source>
</reference>
<dbReference type="SUPFAM" id="SSF52374">
    <property type="entry name" value="Nucleotidylyl transferase"/>
    <property type="match status" value="1"/>
</dbReference>
<dbReference type="InterPro" id="IPR033911">
    <property type="entry name" value="MetRS_core"/>
</dbReference>
<dbReference type="Gene3D" id="3.40.50.620">
    <property type="entry name" value="HUPs"/>
    <property type="match status" value="1"/>
</dbReference>
<accession>A0A519BLE3</accession>
<dbReference type="GO" id="GO:0005524">
    <property type="term" value="F:ATP binding"/>
    <property type="evidence" value="ECO:0007669"/>
    <property type="project" value="UniProtKB-UniRule"/>
</dbReference>
<evidence type="ECO:0000256" key="7">
    <source>
        <dbReference type="HAMAP-Rule" id="MF_01228"/>
    </source>
</evidence>
<dbReference type="FunFam" id="2.170.220.10:FF:000002">
    <property type="entry name" value="Methionine--tRNA ligase"/>
    <property type="match status" value="1"/>
</dbReference>
<dbReference type="InterPro" id="IPR023457">
    <property type="entry name" value="Met-tRNA_synth_2"/>
</dbReference>
<organism evidence="9 10">
    <name type="scientific">Candidatus Acididesulfobacter diazotrophicus</name>
    <dbReference type="NCBI Taxonomy" id="2597226"/>
    <lineage>
        <taxon>Bacteria</taxon>
        <taxon>Deltaproteobacteria</taxon>
        <taxon>Candidatus Acidulodesulfobacterales</taxon>
        <taxon>Candidatus Acididesulfobacter</taxon>
    </lineage>
</organism>
<dbReference type="CDD" id="cd00814">
    <property type="entry name" value="MetRS_core"/>
    <property type="match status" value="1"/>
</dbReference>
<evidence type="ECO:0000256" key="1">
    <source>
        <dbReference type="ARBA" id="ARBA00003314"/>
    </source>
</evidence>
<dbReference type="HAMAP" id="MF_01228">
    <property type="entry name" value="Met_tRNA_synth_type2"/>
    <property type="match status" value="1"/>
</dbReference>
<evidence type="ECO:0000313" key="9">
    <source>
        <dbReference type="EMBL" id="RZD18084.1"/>
    </source>
</evidence>
<feature type="binding site" evidence="7">
    <location>
        <position position="147"/>
    </location>
    <ligand>
        <name>Zn(2+)</name>
        <dbReference type="ChEBI" id="CHEBI:29105"/>
    </ligand>
</feature>
<dbReference type="Proteomes" id="UP000319296">
    <property type="component" value="Unassembled WGS sequence"/>
</dbReference>
<dbReference type="Gene3D" id="2.170.220.10">
    <property type="match status" value="1"/>
</dbReference>
<dbReference type="PRINTS" id="PR01041">
    <property type="entry name" value="TRNASYNTHMET"/>
</dbReference>
<dbReference type="GO" id="GO:0005737">
    <property type="term" value="C:cytoplasm"/>
    <property type="evidence" value="ECO:0007669"/>
    <property type="project" value="UniProtKB-SubCell"/>
</dbReference>
<dbReference type="EC" id="6.1.1.10" evidence="7"/>
<dbReference type="GO" id="GO:0046872">
    <property type="term" value="F:metal ion binding"/>
    <property type="evidence" value="ECO:0007669"/>
    <property type="project" value="UniProtKB-KW"/>
</dbReference>
<comment type="similarity">
    <text evidence="7">Belongs to the class-I aminoacyl-tRNA synthetase family. MetG type 2A subfamily.</text>
</comment>
<feature type="domain" description="Methionyl/Leucyl tRNA synthetase" evidence="8">
    <location>
        <begin position="158"/>
        <end position="390"/>
    </location>
</feature>
<keyword evidence="3 7" id="KW-0547">Nucleotide-binding</keyword>
<dbReference type="InterPro" id="IPR009080">
    <property type="entry name" value="tRNAsynth_Ia_anticodon-bd"/>
</dbReference>
<feature type="binding site" evidence="7">
    <location>
        <position position="150"/>
    </location>
    <ligand>
        <name>Zn(2+)</name>
        <dbReference type="ChEBI" id="CHEBI:29105"/>
    </ligand>
</feature>
<keyword evidence="7" id="KW-0479">Metal-binding</keyword>
<feature type="binding site" evidence="7">
    <location>
        <position position="326"/>
    </location>
    <ligand>
        <name>ATP</name>
        <dbReference type="ChEBI" id="CHEBI:30616"/>
    </ligand>
</feature>
<keyword evidence="4 7" id="KW-0067">ATP-binding</keyword>
<dbReference type="GO" id="GO:0004825">
    <property type="term" value="F:methionine-tRNA ligase activity"/>
    <property type="evidence" value="ECO:0007669"/>
    <property type="project" value="UniProtKB-UniRule"/>
</dbReference>
<evidence type="ECO:0000256" key="4">
    <source>
        <dbReference type="ARBA" id="ARBA00022840"/>
    </source>
</evidence>